<feature type="chain" id="PRO_5022125965" description="DUF995 domain-containing protein" evidence="1">
    <location>
        <begin position="20"/>
        <end position="143"/>
    </location>
</feature>
<evidence type="ECO:0008006" key="4">
    <source>
        <dbReference type="Google" id="ProtNLM"/>
    </source>
</evidence>
<evidence type="ECO:0000256" key="1">
    <source>
        <dbReference type="SAM" id="SignalP"/>
    </source>
</evidence>
<dbReference type="RefSeq" id="WP_145893648.1">
    <property type="nucleotide sequence ID" value="NZ_VOBQ01000011.1"/>
</dbReference>
<dbReference type="Proteomes" id="UP000318199">
    <property type="component" value="Unassembled WGS sequence"/>
</dbReference>
<dbReference type="EMBL" id="VOBQ01000011">
    <property type="protein sequence ID" value="TWO70656.1"/>
    <property type="molecule type" value="Genomic_DNA"/>
</dbReference>
<feature type="signal peptide" evidence="1">
    <location>
        <begin position="1"/>
        <end position="19"/>
    </location>
</feature>
<evidence type="ECO:0000313" key="3">
    <source>
        <dbReference type="Proteomes" id="UP000318199"/>
    </source>
</evidence>
<organism evidence="2 3">
    <name type="scientific">Caenimonas sedimenti</name>
    <dbReference type="NCBI Taxonomy" id="2596921"/>
    <lineage>
        <taxon>Bacteria</taxon>
        <taxon>Pseudomonadati</taxon>
        <taxon>Pseudomonadota</taxon>
        <taxon>Betaproteobacteria</taxon>
        <taxon>Burkholderiales</taxon>
        <taxon>Comamonadaceae</taxon>
        <taxon>Caenimonas</taxon>
    </lineage>
</organism>
<evidence type="ECO:0000313" key="2">
    <source>
        <dbReference type="EMBL" id="TWO70656.1"/>
    </source>
</evidence>
<dbReference type="AlphaFoldDB" id="A0A562ZQN4"/>
<reference evidence="2 3" key="1">
    <citation type="submission" date="2019-07" db="EMBL/GenBank/DDBJ databases">
        <title>Caenimonas sedimenti sp. nov., isolated from activated sludge.</title>
        <authorList>
            <person name="Xu J."/>
        </authorList>
    </citation>
    <scope>NUCLEOTIDE SEQUENCE [LARGE SCALE GENOMIC DNA]</scope>
    <source>
        <strain evidence="2 3">HX-9-20</strain>
    </source>
</reference>
<gene>
    <name evidence="2" type="ORF">FN976_13945</name>
</gene>
<accession>A0A562ZQN4</accession>
<comment type="caution">
    <text evidence="2">The sequence shown here is derived from an EMBL/GenBank/DDBJ whole genome shotgun (WGS) entry which is preliminary data.</text>
</comment>
<keyword evidence="3" id="KW-1185">Reference proteome</keyword>
<name>A0A562ZQN4_9BURK</name>
<sequence length="143" mass="16197">MRTFILYFLAAFLTTSAIAQSTVGELLDKGAKKLAKEDYLAMMPMRVQYQWPNRQGEGDLVFRADGSLSGSEHHYSSRSESPATGTHVLEDDGKWCMKKHMPVWNSRTDQCWHNYKLGDDYYGALSDDKGARAIKVKSISRVQ</sequence>
<proteinExistence type="predicted"/>
<protein>
    <recommendedName>
        <fullName evidence="4">DUF995 domain-containing protein</fullName>
    </recommendedName>
</protein>
<keyword evidence="1" id="KW-0732">Signal</keyword>
<dbReference type="OrthoDB" id="8908597at2"/>